<protein>
    <submittedName>
        <fullName evidence="1">Uncharacterized protein</fullName>
    </submittedName>
</protein>
<proteinExistence type="predicted"/>
<name>A0A5S9DR39_ECOLX</name>
<geneLocation type="plasmid" evidence="1">
    <name>pWF5-29</name>
</geneLocation>
<keyword evidence="1" id="KW-0614">Plasmid</keyword>
<sequence>MGSCAAPSAKGDDKFITTDYLQQCQESYGKNFDEVRQRLNIACKPGERFLFFYGDRLETNGLGRVFLAHCAMHEDNPFSYCDNYFYYSWKP</sequence>
<accession>A0A5S9DR39</accession>
<reference evidence="1" key="1">
    <citation type="submission" date="2017-11" db="EMBL/GenBank/DDBJ databases">
        <title>Escherichia coli strain WF5-29 plasmid pWF5-29, complete sequence.</title>
        <authorList>
            <person name="Liu B.-T."/>
            <person name="Song F.-J."/>
        </authorList>
    </citation>
    <scope>NUCLEOTIDE SEQUENCE</scope>
    <source>
        <strain evidence="1">WF5-29</strain>
        <plasmid evidence="1">pWF5-29</plasmid>
    </source>
</reference>
<dbReference type="AlphaFoldDB" id="A0A5S9DR39"/>
<dbReference type="EMBL" id="MG385063">
    <property type="protein sequence ID" value="AVX49541.1"/>
    <property type="molecule type" value="Genomic_DNA"/>
</dbReference>
<organism evidence="1">
    <name type="scientific">Escherichia coli</name>
    <dbReference type="NCBI Taxonomy" id="562"/>
    <lineage>
        <taxon>Bacteria</taxon>
        <taxon>Pseudomonadati</taxon>
        <taxon>Pseudomonadota</taxon>
        <taxon>Gammaproteobacteria</taxon>
        <taxon>Enterobacterales</taxon>
        <taxon>Enterobacteriaceae</taxon>
        <taxon>Escherichia</taxon>
    </lineage>
</organism>
<evidence type="ECO:0000313" key="1">
    <source>
        <dbReference type="EMBL" id="AVX49541.1"/>
    </source>
</evidence>